<evidence type="ECO:0000313" key="8">
    <source>
        <dbReference type="Proteomes" id="UP001153636"/>
    </source>
</evidence>
<dbReference type="OrthoDB" id="6778466at2759"/>
<organism evidence="7 8">
    <name type="scientific">Psylliodes chrysocephalus</name>
    <dbReference type="NCBI Taxonomy" id="3402493"/>
    <lineage>
        <taxon>Eukaryota</taxon>
        <taxon>Metazoa</taxon>
        <taxon>Ecdysozoa</taxon>
        <taxon>Arthropoda</taxon>
        <taxon>Hexapoda</taxon>
        <taxon>Insecta</taxon>
        <taxon>Pterygota</taxon>
        <taxon>Neoptera</taxon>
        <taxon>Endopterygota</taxon>
        <taxon>Coleoptera</taxon>
        <taxon>Polyphaga</taxon>
        <taxon>Cucujiformia</taxon>
        <taxon>Chrysomeloidea</taxon>
        <taxon>Chrysomelidae</taxon>
        <taxon>Galerucinae</taxon>
        <taxon>Alticini</taxon>
        <taxon>Psylliodes</taxon>
    </lineage>
</organism>
<dbReference type="SUPFAM" id="SSF57667">
    <property type="entry name" value="beta-beta-alpha zinc fingers"/>
    <property type="match status" value="1"/>
</dbReference>
<evidence type="ECO:0000256" key="4">
    <source>
        <dbReference type="ARBA" id="ARBA00022833"/>
    </source>
</evidence>
<dbReference type="PANTHER" id="PTHR24379:SF121">
    <property type="entry name" value="C2H2-TYPE DOMAIN-CONTAINING PROTEIN"/>
    <property type="match status" value="1"/>
</dbReference>
<dbReference type="PANTHER" id="PTHR24379">
    <property type="entry name" value="KRAB AND ZINC FINGER DOMAIN-CONTAINING"/>
    <property type="match status" value="1"/>
</dbReference>
<sequence length="484" mass="57318">MEEILSKNCLICLVELPNNNDLLIVDTFKIKQLQFIKVELNIPLTDHLVICTSCAHKLEQSFDFKTKLLNNYSYLNSFKSEETPLINIEEFLARPTFSEGVKLEVEKVCFLCLRYWPIDNLTPLDMLRENWRYQKDLFEKCIPEVDFALVNDPFLCNNCIESLQNLFNFVLSFNDSEELFKSYVHTDNVNLKKIDLRHVYELNEDSEIKCDTDCLDIKEEIEALSPCPELKIEDDNKEDDQLLSTDFSHKRSSINKCSKGTKKSHLCPYCSYKNHKRANLSSHLLVHANLRNEPTFRFKCDLCCFSSKWRSSLVTHKILHKKSPELTIFKCYNCSYETKYKKHLRRHMKLHQFKMYFCKACPYKTKIPDRLKIHKCKPKSEKVKLVKRETEEIKSKLDTRSEDGDQTVKKEYQPDKIYSYFSKIIDLDSWYYLCNTCKYQTMKMSGIKDHVLKHQKKRKEKCSQCGYKFKHKKSLKAHIKNVHG</sequence>
<proteinExistence type="predicted"/>
<dbReference type="GO" id="GO:0005634">
    <property type="term" value="C:nucleus"/>
    <property type="evidence" value="ECO:0007669"/>
    <property type="project" value="InterPro"/>
</dbReference>
<reference evidence="7" key="1">
    <citation type="submission" date="2022-01" db="EMBL/GenBank/DDBJ databases">
        <authorList>
            <person name="King R."/>
        </authorList>
    </citation>
    <scope>NUCLEOTIDE SEQUENCE</scope>
</reference>
<dbReference type="InterPro" id="IPR036236">
    <property type="entry name" value="Znf_C2H2_sf"/>
</dbReference>
<dbReference type="Proteomes" id="UP001153636">
    <property type="component" value="Chromosome 6"/>
</dbReference>
<keyword evidence="1" id="KW-0479">Metal-binding</keyword>
<evidence type="ECO:0000256" key="2">
    <source>
        <dbReference type="ARBA" id="ARBA00022737"/>
    </source>
</evidence>
<dbReference type="GO" id="GO:0008270">
    <property type="term" value="F:zinc ion binding"/>
    <property type="evidence" value="ECO:0007669"/>
    <property type="project" value="UniProtKB-KW"/>
</dbReference>
<evidence type="ECO:0000256" key="3">
    <source>
        <dbReference type="ARBA" id="ARBA00022771"/>
    </source>
</evidence>
<evidence type="ECO:0000313" key="7">
    <source>
        <dbReference type="EMBL" id="CAH1111842.1"/>
    </source>
</evidence>
<dbReference type="PROSITE" id="PS00028">
    <property type="entry name" value="ZINC_FINGER_C2H2_1"/>
    <property type="match status" value="1"/>
</dbReference>
<dbReference type="SMART" id="SM00868">
    <property type="entry name" value="zf-AD"/>
    <property type="match status" value="3"/>
</dbReference>
<dbReference type="InterPro" id="IPR012934">
    <property type="entry name" value="Znf_AD"/>
</dbReference>
<keyword evidence="2" id="KW-0677">Repeat</keyword>
<dbReference type="Gene3D" id="3.30.160.60">
    <property type="entry name" value="Classic Zinc Finger"/>
    <property type="match status" value="3"/>
</dbReference>
<dbReference type="EMBL" id="OV651818">
    <property type="protein sequence ID" value="CAH1111842.1"/>
    <property type="molecule type" value="Genomic_DNA"/>
</dbReference>
<evidence type="ECO:0000259" key="6">
    <source>
        <dbReference type="PROSITE" id="PS50157"/>
    </source>
</evidence>
<gene>
    <name evidence="7" type="ORF">PSYICH_LOCUS11831</name>
</gene>
<evidence type="ECO:0000256" key="1">
    <source>
        <dbReference type="ARBA" id="ARBA00022723"/>
    </source>
</evidence>
<accession>A0A9P0D0E8</accession>
<protein>
    <recommendedName>
        <fullName evidence="6">C2H2-type domain-containing protein</fullName>
    </recommendedName>
</protein>
<dbReference type="SMART" id="SM00355">
    <property type="entry name" value="ZnF_C2H2"/>
    <property type="match status" value="5"/>
</dbReference>
<dbReference type="PROSITE" id="PS50157">
    <property type="entry name" value="ZINC_FINGER_C2H2_2"/>
    <property type="match status" value="2"/>
</dbReference>
<name>A0A9P0D0E8_9CUCU</name>
<feature type="domain" description="C2H2-type" evidence="6">
    <location>
        <begin position="329"/>
        <end position="351"/>
    </location>
</feature>
<keyword evidence="4" id="KW-0862">Zinc</keyword>
<evidence type="ECO:0000256" key="5">
    <source>
        <dbReference type="PROSITE-ProRule" id="PRU00042"/>
    </source>
</evidence>
<feature type="domain" description="C2H2-type" evidence="6">
    <location>
        <begin position="460"/>
        <end position="484"/>
    </location>
</feature>
<dbReference type="AlphaFoldDB" id="A0A9P0D0E8"/>
<dbReference type="InterPro" id="IPR013087">
    <property type="entry name" value="Znf_C2H2_type"/>
</dbReference>
<keyword evidence="3 5" id="KW-0863">Zinc-finger</keyword>
<keyword evidence="8" id="KW-1185">Reference proteome</keyword>